<protein>
    <submittedName>
        <fullName evidence="2">Type IV pilus biogenesis protein CpaD/CtpE</fullName>
    </submittedName>
</protein>
<proteinExistence type="predicted"/>
<dbReference type="RefSeq" id="WP_183816217.1">
    <property type="nucleotide sequence ID" value="NZ_JACHOB010000001.1"/>
</dbReference>
<name>A0A840I007_9PROT</name>
<reference evidence="2 3" key="1">
    <citation type="submission" date="2020-08" db="EMBL/GenBank/DDBJ databases">
        <title>Genomic Encyclopedia of Type Strains, Phase IV (KMG-IV): sequencing the most valuable type-strain genomes for metagenomic binning, comparative biology and taxonomic classification.</title>
        <authorList>
            <person name="Goeker M."/>
        </authorList>
    </citation>
    <scope>NUCLEOTIDE SEQUENCE [LARGE SCALE GENOMIC DNA]</scope>
    <source>
        <strain evidence="2 3">DSM 102850</strain>
    </source>
</reference>
<comment type="caution">
    <text evidence="2">The sequence shown here is derived from an EMBL/GenBank/DDBJ whole genome shotgun (WGS) entry which is preliminary data.</text>
</comment>
<accession>A0A840I007</accession>
<evidence type="ECO:0000313" key="2">
    <source>
        <dbReference type="EMBL" id="MBB4658416.1"/>
    </source>
</evidence>
<dbReference type="AlphaFoldDB" id="A0A840I007"/>
<sequence length="148" mass="15678">MNKATTTGFGAALAVLGLTALGACASNAPYASPRAMLDCQTPAPEGLDAAAGERIAVYKLTGEKARKLAERNQRDGFYRYGDGRYSYVVKPCAAGSMTAFDATYYGTERLLVVSGFAMGNVMPAERQALLVETPGEVERVAYVFSTAE</sequence>
<gene>
    <name evidence="2" type="ORF">GGQ59_000916</name>
</gene>
<evidence type="ECO:0000313" key="3">
    <source>
        <dbReference type="Proteomes" id="UP000563524"/>
    </source>
</evidence>
<dbReference type="PROSITE" id="PS51257">
    <property type="entry name" value="PROKAR_LIPOPROTEIN"/>
    <property type="match status" value="1"/>
</dbReference>
<dbReference type="Proteomes" id="UP000563524">
    <property type="component" value="Unassembled WGS sequence"/>
</dbReference>
<evidence type="ECO:0000256" key="1">
    <source>
        <dbReference type="SAM" id="SignalP"/>
    </source>
</evidence>
<keyword evidence="3" id="KW-1185">Reference proteome</keyword>
<feature type="signal peptide" evidence="1">
    <location>
        <begin position="1"/>
        <end position="25"/>
    </location>
</feature>
<dbReference type="EMBL" id="JACHOB010000001">
    <property type="protein sequence ID" value="MBB4658416.1"/>
    <property type="molecule type" value="Genomic_DNA"/>
</dbReference>
<keyword evidence="1" id="KW-0732">Signal</keyword>
<feature type="chain" id="PRO_5032759755" evidence="1">
    <location>
        <begin position="26"/>
        <end position="148"/>
    </location>
</feature>
<organism evidence="2 3">
    <name type="scientific">Parvularcula dongshanensis</name>
    <dbReference type="NCBI Taxonomy" id="1173995"/>
    <lineage>
        <taxon>Bacteria</taxon>
        <taxon>Pseudomonadati</taxon>
        <taxon>Pseudomonadota</taxon>
        <taxon>Alphaproteobacteria</taxon>
        <taxon>Parvularculales</taxon>
        <taxon>Parvularculaceae</taxon>
        <taxon>Parvularcula</taxon>
    </lineage>
</organism>